<feature type="non-terminal residue" evidence="2">
    <location>
        <position position="533"/>
    </location>
</feature>
<feature type="compositionally biased region" description="Basic and acidic residues" evidence="1">
    <location>
        <begin position="7"/>
        <end position="18"/>
    </location>
</feature>
<proteinExistence type="predicted"/>
<reference evidence="2" key="1">
    <citation type="journal article" date="2015" name="Nature">
        <title>Complex archaea that bridge the gap between prokaryotes and eukaryotes.</title>
        <authorList>
            <person name="Spang A."/>
            <person name="Saw J.H."/>
            <person name="Jorgensen S.L."/>
            <person name="Zaremba-Niedzwiedzka K."/>
            <person name="Martijn J."/>
            <person name="Lind A.E."/>
            <person name="van Eijk R."/>
            <person name="Schleper C."/>
            <person name="Guy L."/>
            <person name="Ettema T.J."/>
        </authorList>
    </citation>
    <scope>NUCLEOTIDE SEQUENCE</scope>
</reference>
<evidence type="ECO:0000256" key="1">
    <source>
        <dbReference type="SAM" id="MobiDB-lite"/>
    </source>
</evidence>
<feature type="non-terminal residue" evidence="2">
    <location>
        <position position="1"/>
    </location>
</feature>
<dbReference type="AlphaFoldDB" id="A0A0F9E6A8"/>
<organism evidence="2">
    <name type="scientific">marine sediment metagenome</name>
    <dbReference type="NCBI Taxonomy" id="412755"/>
    <lineage>
        <taxon>unclassified sequences</taxon>
        <taxon>metagenomes</taxon>
        <taxon>ecological metagenomes</taxon>
    </lineage>
</organism>
<evidence type="ECO:0000313" key="2">
    <source>
        <dbReference type="EMBL" id="KKL25391.1"/>
    </source>
</evidence>
<gene>
    <name evidence="2" type="ORF">LCGC14_2405790</name>
</gene>
<dbReference type="EMBL" id="LAZR01036232">
    <property type="protein sequence ID" value="KKL25391.1"/>
    <property type="molecule type" value="Genomic_DNA"/>
</dbReference>
<name>A0A0F9E6A8_9ZZZZ</name>
<accession>A0A0F9E6A8</accession>
<feature type="region of interest" description="Disordered" evidence="1">
    <location>
        <begin position="1"/>
        <end position="36"/>
    </location>
</feature>
<comment type="caution">
    <text evidence="2">The sequence shown here is derived from an EMBL/GenBank/DDBJ whole genome shotgun (WGS) entry which is preliminary data.</text>
</comment>
<sequence length="533" mass="59358">GGGTVKKAADPKPMKPKDTGPYTDPHNRWVPWDDPSSPEAKKWLDNIYEEGEKFSDASGLGPCAPVADNIVEVLQAEGRSSRVMYTHYTPIGPAGELYPGQAFPHYVAVELDEHGRVFRIWDPTNPHRNARGIREIKPGQALPEEYFSKGSWARKPANEITLALDDIEQVAFFADVADPKLLTVAMRNVQDTPAQFRRYYELPDGNMKHLTAGTAQTRGTLKTGIGYDLDDELITVRSMAEQSPGAANQVLRDMAQEASDSGRALLIHADDIPTTLSDDGATYLADKGFVRDTARGEGWYLAEGKSVRTAQYRFDEDLNKMLPDPGDMRDRTEIFTKGSWARDDGSVYSMENHQWWYGKLTKSEAQAVAAEAGALPVYEWTYMGRGKEAQKQFEGLFDVVNEGSYYPQRDGYGLWRYSHAKDFDVPKWADAATLDEVLHGKVYLSKWAETSTINGWGNRLAQLQTRTHRLGIPPLRGFNATAKVRTSIGGSMGDGVLTMNPSTATRVFGKATFDVVKYKVEVQRFIDDAKPLL</sequence>
<protein>
    <submittedName>
        <fullName evidence="2">Uncharacterized protein</fullName>
    </submittedName>
</protein>